<proteinExistence type="predicted"/>
<feature type="transmembrane region" description="Helical" evidence="1">
    <location>
        <begin position="114"/>
        <end position="134"/>
    </location>
</feature>
<keyword evidence="1" id="KW-0472">Membrane</keyword>
<protein>
    <submittedName>
        <fullName evidence="2">Uncharacterized protein</fullName>
    </submittedName>
</protein>
<dbReference type="KEGG" id="hws:RNZ46_15650"/>
<gene>
    <name evidence="2" type="ORF">RNZ46_15650</name>
</gene>
<dbReference type="AlphaFoldDB" id="A0AA97HR45"/>
<evidence type="ECO:0000313" key="3">
    <source>
        <dbReference type="Proteomes" id="UP001302486"/>
    </source>
</evidence>
<keyword evidence="1" id="KW-1133">Transmembrane helix</keyword>
<feature type="transmembrane region" description="Helical" evidence="1">
    <location>
        <begin position="88"/>
        <end position="108"/>
    </location>
</feature>
<keyword evidence="1" id="KW-0812">Transmembrane</keyword>
<organism evidence="2 3">
    <name type="scientific">Hwangdonia lutea</name>
    <dbReference type="NCBI Taxonomy" id="3075823"/>
    <lineage>
        <taxon>Bacteria</taxon>
        <taxon>Pseudomonadati</taxon>
        <taxon>Bacteroidota</taxon>
        <taxon>Flavobacteriia</taxon>
        <taxon>Flavobacteriales</taxon>
        <taxon>Flavobacteriaceae</taxon>
        <taxon>Hwangdonia</taxon>
    </lineage>
</organism>
<dbReference type="EMBL" id="CP136521">
    <property type="protein sequence ID" value="WOD43423.1"/>
    <property type="molecule type" value="Genomic_DNA"/>
</dbReference>
<accession>A0AA97HR45</accession>
<evidence type="ECO:0000313" key="2">
    <source>
        <dbReference type="EMBL" id="WOD43423.1"/>
    </source>
</evidence>
<feature type="transmembrane region" description="Helical" evidence="1">
    <location>
        <begin position="26"/>
        <end position="47"/>
    </location>
</feature>
<keyword evidence="3" id="KW-1185">Reference proteome</keyword>
<sequence length="175" mass="20178">MELLTFITFLIGGIYGLINTYKYAKYLGIGFSIFYAVFSFFLTLIAMEEIAWGQWFFGFKTPENWIEINAQKETTLHNLKGMQGNTEFLRLAYGIGGLIGILLNKYSIFKKINVHSILAIWFVIITIHAIVDIYSDFIEIDNTLDLFLTLSSEFIELLIAGSAFLYLWINKKRLL</sequence>
<reference evidence="3" key="1">
    <citation type="submission" date="2024-06" db="EMBL/GenBank/DDBJ databases">
        <title>Hwangdonia haimaensis gen. nov., sp. nov., a member of the family Flavobacteriaceae isolated from the haima cold seep.</title>
        <authorList>
            <person name="Li J."/>
        </authorList>
    </citation>
    <scope>NUCLEOTIDE SEQUENCE [LARGE SCALE GENOMIC DNA]</scope>
    <source>
        <strain evidence="3">SCSIO 19198</strain>
    </source>
</reference>
<feature type="transmembrane region" description="Helical" evidence="1">
    <location>
        <begin position="146"/>
        <end position="169"/>
    </location>
</feature>
<name>A0AA97HR45_9FLAO</name>
<dbReference type="Proteomes" id="UP001302486">
    <property type="component" value="Chromosome"/>
</dbReference>
<dbReference type="RefSeq" id="WP_316983108.1">
    <property type="nucleotide sequence ID" value="NZ_CP136521.1"/>
</dbReference>
<evidence type="ECO:0000256" key="1">
    <source>
        <dbReference type="SAM" id="Phobius"/>
    </source>
</evidence>